<dbReference type="Pfam" id="PF13359">
    <property type="entry name" value="DDE_Tnp_4"/>
    <property type="match status" value="1"/>
</dbReference>
<evidence type="ECO:0000256" key="7">
    <source>
        <dbReference type="ARBA" id="ARBA00023242"/>
    </source>
</evidence>
<keyword evidence="10" id="KW-1185">Reference proteome</keyword>
<dbReference type="PANTHER" id="PTHR22930">
    <property type="match status" value="1"/>
</dbReference>
<evidence type="ECO:0000313" key="10">
    <source>
        <dbReference type="Proteomes" id="UP000801492"/>
    </source>
</evidence>
<feature type="domain" description="DDE Tnp4" evidence="8">
    <location>
        <begin position="178"/>
        <end position="261"/>
    </location>
</feature>
<keyword evidence="6" id="KW-0378">Hydrolase</keyword>
<evidence type="ECO:0000256" key="3">
    <source>
        <dbReference type="ARBA" id="ARBA00006958"/>
    </source>
</evidence>
<dbReference type="GO" id="GO:0003676">
    <property type="term" value="F:nucleic acid binding"/>
    <property type="evidence" value="ECO:0007669"/>
    <property type="project" value="InterPro"/>
</dbReference>
<keyword evidence="4" id="KW-0540">Nuclease</keyword>
<dbReference type="InterPro" id="IPR027806">
    <property type="entry name" value="HARBI1_dom"/>
</dbReference>
<dbReference type="InterPro" id="IPR036397">
    <property type="entry name" value="RNaseH_sf"/>
</dbReference>
<comment type="subcellular location">
    <subcellularLocation>
        <location evidence="2">Nucleus</location>
    </subcellularLocation>
</comment>
<gene>
    <name evidence="9" type="ORF">ILUMI_18334</name>
</gene>
<evidence type="ECO:0000256" key="2">
    <source>
        <dbReference type="ARBA" id="ARBA00004123"/>
    </source>
</evidence>
<dbReference type="GO" id="GO:0016787">
    <property type="term" value="F:hydrolase activity"/>
    <property type="evidence" value="ECO:0007669"/>
    <property type="project" value="UniProtKB-KW"/>
</dbReference>
<dbReference type="PANTHER" id="PTHR22930:SF85">
    <property type="entry name" value="GH03217P-RELATED"/>
    <property type="match status" value="1"/>
</dbReference>
<proteinExistence type="inferred from homology"/>
<evidence type="ECO:0000256" key="4">
    <source>
        <dbReference type="ARBA" id="ARBA00022722"/>
    </source>
</evidence>
<name>A0A8K0CIG7_IGNLU</name>
<dbReference type="GO" id="GO:0005634">
    <property type="term" value="C:nucleus"/>
    <property type="evidence" value="ECO:0007669"/>
    <property type="project" value="UniProtKB-SubCell"/>
</dbReference>
<keyword evidence="7" id="KW-0539">Nucleus</keyword>
<comment type="cofactor">
    <cofactor evidence="1">
        <name>a divalent metal cation</name>
        <dbReference type="ChEBI" id="CHEBI:60240"/>
    </cofactor>
</comment>
<keyword evidence="5" id="KW-0479">Metal-binding</keyword>
<evidence type="ECO:0000256" key="6">
    <source>
        <dbReference type="ARBA" id="ARBA00022801"/>
    </source>
</evidence>
<dbReference type="Proteomes" id="UP000801492">
    <property type="component" value="Unassembled WGS sequence"/>
</dbReference>
<comment type="caution">
    <text evidence="9">The sequence shown here is derived from an EMBL/GenBank/DDBJ whole genome shotgun (WGS) entry which is preliminary data.</text>
</comment>
<dbReference type="EMBL" id="VTPC01081522">
    <property type="protein sequence ID" value="KAF2887840.1"/>
    <property type="molecule type" value="Genomic_DNA"/>
</dbReference>
<organism evidence="9 10">
    <name type="scientific">Ignelater luminosus</name>
    <name type="common">Cucubano</name>
    <name type="synonym">Pyrophorus luminosus</name>
    <dbReference type="NCBI Taxonomy" id="2038154"/>
    <lineage>
        <taxon>Eukaryota</taxon>
        <taxon>Metazoa</taxon>
        <taxon>Ecdysozoa</taxon>
        <taxon>Arthropoda</taxon>
        <taxon>Hexapoda</taxon>
        <taxon>Insecta</taxon>
        <taxon>Pterygota</taxon>
        <taxon>Neoptera</taxon>
        <taxon>Endopterygota</taxon>
        <taxon>Coleoptera</taxon>
        <taxon>Polyphaga</taxon>
        <taxon>Elateriformia</taxon>
        <taxon>Elateroidea</taxon>
        <taxon>Elateridae</taxon>
        <taxon>Agrypninae</taxon>
        <taxon>Pyrophorini</taxon>
        <taxon>Ignelater</taxon>
    </lineage>
</organism>
<comment type="similarity">
    <text evidence="3">Belongs to the HARBI1 family.</text>
</comment>
<dbReference type="GO" id="GO:0004518">
    <property type="term" value="F:nuclease activity"/>
    <property type="evidence" value="ECO:0007669"/>
    <property type="project" value="UniProtKB-KW"/>
</dbReference>
<accession>A0A8K0CIG7</accession>
<sequence>MTNTSSNTDGVPSHTANVVQAWCCDNLFDILPLSSPDLNLTDYFETEQVQNLKFESVQTIIQRVWDEILMEFMHLLSNSEYIPHHKDGQDKISAEKSFLMSLWYLSNRQTFREVSDRFDITLNSAYRSDGEAEVIAEGFCKKQGIQGVIGVIDESHIEILKPTNNQLAYINRKRYHNFIENKFVIGDTAYPNLHWLVTPFQDNGQLTQHHNTFNYKLSATRVVIEYAFGLLKGRFRRLKKLENLNKKLCSEIIVGACILHNICLDEKDFLDTDLTDFNQPTQVPYLSNLFHVANLEVNRQQQN</sequence>
<evidence type="ECO:0000256" key="5">
    <source>
        <dbReference type="ARBA" id="ARBA00022723"/>
    </source>
</evidence>
<dbReference type="Gene3D" id="3.30.420.10">
    <property type="entry name" value="Ribonuclease H-like superfamily/Ribonuclease H"/>
    <property type="match status" value="1"/>
</dbReference>
<dbReference type="AlphaFoldDB" id="A0A8K0CIG7"/>
<protein>
    <recommendedName>
        <fullName evidence="8">DDE Tnp4 domain-containing protein</fullName>
    </recommendedName>
</protein>
<dbReference type="GO" id="GO:0046872">
    <property type="term" value="F:metal ion binding"/>
    <property type="evidence" value="ECO:0007669"/>
    <property type="project" value="UniProtKB-KW"/>
</dbReference>
<evidence type="ECO:0000256" key="1">
    <source>
        <dbReference type="ARBA" id="ARBA00001968"/>
    </source>
</evidence>
<evidence type="ECO:0000259" key="8">
    <source>
        <dbReference type="Pfam" id="PF13359"/>
    </source>
</evidence>
<dbReference type="InterPro" id="IPR045249">
    <property type="entry name" value="HARBI1-like"/>
</dbReference>
<evidence type="ECO:0000313" key="9">
    <source>
        <dbReference type="EMBL" id="KAF2887840.1"/>
    </source>
</evidence>
<dbReference type="OrthoDB" id="2668416at2759"/>
<reference evidence="9" key="1">
    <citation type="submission" date="2019-08" db="EMBL/GenBank/DDBJ databases">
        <title>The genome of the North American firefly Photinus pyralis.</title>
        <authorList>
            <consortium name="Photinus pyralis genome working group"/>
            <person name="Fallon T.R."/>
            <person name="Sander Lower S.E."/>
            <person name="Weng J.-K."/>
        </authorList>
    </citation>
    <scope>NUCLEOTIDE SEQUENCE</scope>
    <source>
        <strain evidence="9">TRF0915ILg1</strain>
        <tissue evidence="9">Whole body</tissue>
    </source>
</reference>